<evidence type="ECO:0000256" key="5">
    <source>
        <dbReference type="SAM" id="Phobius"/>
    </source>
</evidence>
<organism evidence="6 7">
    <name type="scientific">Chryseolinea soli</name>
    <dbReference type="NCBI Taxonomy" id="2321403"/>
    <lineage>
        <taxon>Bacteria</taxon>
        <taxon>Pseudomonadati</taxon>
        <taxon>Bacteroidota</taxon>
        <taxon>Cytophagia</taxon>
        <taxon>Cytophagales</taxon>
        <taxon>Fulvivirgaceae</taxon>
        <taxon>Chryseolinea</taxon>
    </lineage>
</organism>
<keyword evidence="3 5" id="KW-1133">Transmembrane helix</keyword>
<gene>
    <name evidence="6" type="ORF">D4L85_33655</name>
</gene>
<feature type="transmembrane region" description="Helical" evidence="5">
    <location>
        <begin position="46"/>
        <end position="63"/>
    </location>
</feature>
<reference evidence="7" key="1">
    <citation type="submission" date="2018-09" db="EMBL/GenBank/DDBJ databases">
        <title>Chryseolinea sp. KIS68-18 isolated from soil.</title>
        <authorList>
            <person name="Weon H.-Y."/>
            <person name="Kwon S.-W."/>
            <person name="Lee S.A."/>
        </authorList>
    </citation>
    <scope>NUCLEOTIDE SEQUENCE [LARGE SCALE GENOMIC DNA]</scope>
    <source>
        <strain evidence="7">KIS68-18</strain>
    </source>
</reference>
<evidence type="ECO:0000256" key="4">
    <source>
        <dbReference type="ARBA" id="ARBA00023136"/>
    </source>
</evidence>
<keyword evidence="7" id="KW-1185">Reference proteome</keyword>
<feature type="transmembrane region" description="Helical" evidence="5">
    <location>
        <begin position="70"/>
        <end position="87"/>
    </location>
</feature>
<dbReference type="RefSeq" id="WP_119758481.1">
    <property type="nucleotide sequence ID" value="NZ_CP032382.1"/>
</dbReference>
<comment type="subcellular location">
    <subcellularLocation>
        <location evidence="1">Membrane</location>
        <topology evidence="1">Multi-pass membrane protein</topology>
    </subcellularLocation>
</comment>
<accession>A0A385SXY3</accession>
<dbReference type="OrthoDB" id="826196at2"/>
<dbReference type="InterPro" id="IPR032808">
    <property type="entry name" value="DoxX"/>
</dbReference>
<evidence type="ECO:0000256" key="1">
    <source>
        <dbReference type="ARBA" id="ARBA00004141"/>
    </source>
</evidence>
<evidence type="ECO:0000256" key="2">
    <source>
        <dbReference type="ARBA" id="ARBA00022692"/>
    </source>
</evidence>
<dbReference type="Proteomes" id="UP000266183">
    <property type="component" value="Chromosome"/>
</dbReference>
<keyword evidence="2 5" id="KW-0812">Transmembrane</keyword>
<sequence>MPTALKILNAIFILFALYMGIKQGWAMLSGKPEMVAMFSKWNFGKTGLTLMGIATIAGGVLLLHPKTFVWGNYITAAGILLIIAFHLNDRDLKGMAIELPFLLLSLVILYLQYPFLGLFQRD</sequence>
<keyword evidence="4 5" id="KW-0472">Membrane</keyword>
<evidence type="ECO:0000313" key="6">
    <source>
        <dbReference type="EMBL" id="AYB35231.1"/>
    </source>
</evidence>
<dbReference type="KEGG" id="chk:D4L85_33655"/>
<evidence type="ECO:0000313" key="7">
    <source>
        <dbReference type="Proteomes" id="UP000266183"/>
    </source>
</evidence>
<dbReference type="AlphaFoldDB" id="A0A385SXY3"/>
<evidence type="ECO:0008006" key="8">
    <source>
        <dbReference type="Google" id="ProtNLM"/>
    </source>
</evidence>
<dbReference type="Pfam" id="PF13564">
    <property type="entry name" value="DoxX_2"/>
    <property type="match status" value="1"/>
</dbReference>
<feature type="transmembrane region" description="Helical" evidence="5">
    <location>
        <begin position="99"/>
        <end position="119"/>
    </location>
</feature>
<dbReference type="EMBL" id="CP032382">
    <property type="protein sequence ID" value="AYB35231.1"/>
    <property type="molecule type" value="Genomic_DNA"/>
</dbReference>
<name>A0A385SXY3_9BACT</name>
<proteinExistence type="predicted"/>
<protein>
    <recommendedName>
        <fullName evidence="8">DoxX family protein</fullName>
    </recommendedName>
</protein>
<feature type="transmembrane region" description="Helical" evidence="5">
    <location>
        <begin position="7"/>
        <end position="26"/>
    </location>
</feature>
<dbReference type="GO" id="GO:0016020">
    <property type="term" value="C:membrane"/>
    <property type="evidence" value="ECO:0007669"/>
    <property type="project" value="UniProtKB-SubCell"/>
</dbReference>
<evidence type="ECO:0000256" key="3">
    <source>
        <dbReference type="ARBA" id="ARBA00022989"/>
    </source>
</evidence>